<organism evidence="1 2">
    <name type="scientific">Hypsibius exemplaris</name>
    <name type="common">Freshwater tardigrade</name>
    <dbReference type="NCBI Taxonomy" id="2072580"/>
    <lineage>
        <taxon>Eukaryota</taxon>
        <taxon>Metazoa</taxon>
        <taxon>Ecdysozoa</taxon>
        <taxon>Tardigrada</taxon>
        <taxon>Eutardigrada</taxon>
        <taxon>Parachela</taxon>
        <taxon>Hypsibioidea</taxon>
        <taxon>Hypsibiidae</taxon>
        <taxon>Hypsibius</taxon>
    </lineage>
</organism>
<evidence type="ECO:0000313" key="1">
    <source>
        <dbReference type="EMBL" id="OQV13253.1"/>
    </source>
</evidence>
<accession>A0A1W0WDP5</accession>
<dbReference type="EMBL" id="MTYJ01000128">
    <property type="protein sequence ID" value="OQV13253.1"/>
    <property type="molecule type" value="Genomic_DNA"/>
</dbReference>
<gene>
    <name evidence="1" type="ORF">BV898_12573</name>
</gene>
<dbReference type="Proteomes" id="UP000192578">
    <property type="component" value="Unassembled WGS sequence"/>
</dbReference>
<protein>
    <submittedName>
        <fullName evidence="1">Uncharacterized protein</fullName>
    </submittedName>
</protein>
<dbReference type="AlphaFoldDB" id="A0A1W0WDP5"/>
<comment type="caution">
    <text evidence="1">The sequence shown here is derived from an EMBL/GenBank/DDBJ whole genome shotgun (WGS) entry which is preliminary data.</text>
</comment>
<keyword evidence="2" id="KW-1185">Reference proteome</keyword>
<sequence length="179" mass="20037">MVLVAYGSEYLKVTSHLPSCANNGNAAHLIMDRTVVRPFKYFNFRTMDRAAHESYCPHGAFFRQRSTKTRGGGLPKPQEAMRSAFSCGRGKREARLQAQRLPNPELAEFNHDQDLHQTCADAVAANPSVSDAEFQFLRPVGIRFFNEKIDQWVKSGDSGVAGVFFVNIWELGGFVKADH</sequence>
<reference evidence="2" key="1">
    <citation type="submission" date="2017-01" db="EMBL/GenBank/DDBJ databases">
        <title>Comparative genomics of anhydrobiosis in the tardigrade Hypsibius dujardini.</title>
        <authorList>
            <person name="Yoshida Y."/>
            <person name="Koutsovoulos G."/>
            <person name="Laetsch D."/>
            <person name="Stevens L."/>
            <person name="Kumar S."/>
            <person name="Horikawa D."/>
            <person name="Ishino K."/>
            <person name="Komine S."/>
            <person name="Tomita M."/>
            <person name="Blaxter M."/>
            <person name="Arakawa K."/>
        </authorList>
    </citation>
    <scope>NUCLEOTIDE SEQUENCE [LARGE SCALE GENOMIC DNA]</scope>
    <source>
        <strain evidence="2">Z151</strain>
    </source>
</reference>
<name>A0A1W0WDP5_HYPEX</name>
<evidence type="ECO:0000313" key="2">
    <source>
        <dbReference type="Proteomes" id="UP000192578"/>
    </source>
</evidence>
<proteinExistence type="predicted"/>